<dbReference type="EC" id="7.2.2.8" evidence="3"/>
<dbReference type="KEGG" id="sgy:Sgly_2782"/>
<feature type="transmembrane region" description="Helical" evidence="17">
    <location>
        <begin position="211"/>
        <end position="229"/>
    </location>
</feature>
<keyword evidence="4 17" id="KW-1003">Cell membrane</keyword>
<evidence type="ECO:0000256" key="6">
    <source>
        <dbReference type="ARBA" id="ARBA00022723"/>
    </source>
</evidence>
<reference evidence="20" key="2">
    <citation type="submission" date="2011-02" db="EMBL/GenBank/DDBJ databases">
        <title>The complete genome of Syntrophobotulus glycolicus DSM 8271.</title>
        <authorList>
            <person name="Lucas S."/>
            <person name="Copeland A."/>
            <person name="Lapidus A."/>
            <person name="Bruce D."/>
            <person name="Goodwin L."/>
            <person name="Pitluck S."/>
            <person name="Kyrpides N."/>
            <person name="Mavromatis K."/>
            <person name="Pagani I."/>
            <person name="Ivanova N."/>
            <person name="Mikhailova N."/>
            <person name="Chertkov O."/>
            <person name="Held B."/>
            <person name="Detter J.C."/>
            <person name="Tapia R."/>
            <person name="Han C."/>
            <person name="Land M."/>
            <person name="Hauser L."/>
            <person name="Markowitz V."/>
            <person name="Cheng J.-F."/>
            <person name="Hugenholtz P."/>
            <person name="Woyke T."/>
            <person name="Wu D."/>
            <person name="Spring S."/>
            <person name="Schroeder M."/>
            <person name="Brambilla E."/>
            <person name="Klenk H.-P."/>
            <person name="Eisen J.A."/>
        </authorList>
    </citation>
    <scope>NUCLEOTIDE SEQUENCE [LARGE SCALE GENOMIC DNA]</scope>
    <source>
        <strain evidence="20">DSM 8271 / FlGlyR</strain>
    </source>
</reference>
<name>F0SYE1_SYNGF</name>
<dbReference type="InterPro" id="IPR018303">
    <property type="entry name" value="ATPase_P-typ_P_site"/>
</dbReference>
<dbReference type="Pfam" id="PF00403">
    <property type="entry name" value="HMA"/>
    <property type="match status" value="1"/>
</dbReference>
<dbReference type="RefSeq" id="WP_013625873.1">
    <property type="nucleotide sequence ID" value="NC_015172.1"/>
</dbReference>
<evidence type="ECO:0000256" key="17">
    <source>
        <dbReference type="RuleBase" id="RU362081"/>
    </source>
</evidence>
<dbReference type="GO" id="GO:0055070">
    <property type="term" value="P:copper ion homeostasis"/>
    <property type="evidence" value="ECO:0007669"/>
    <property type="project" value="TreeGrafter"/>
</dbReference>
<dbReference type="NCBIfam" id="TIGR01494">
    <property type="entry name" value="ATPase_P-type"/>
    <property type="match status" value="1"/>
</dbReference>
<dbReference type="PRINTS" id="PR00943">
    <property type="entry name" value="CUATPASE"/>
</dbReference>
<sequence length="772" mass="84217">MVENISLKIYGMTCALCSLTIESSLQRLDGINKINVSYAVEKALLEYDPDQIQLQEIERVINRLGFSVERNEHSAGSEGVSRSEIEQNKLKKQLIFSAILTSPLILAMVLGGIGFCHDYIAPASDSVFSFYLAVLRSKALLLHDWRLQLAVATPVQFIIGFRFYRNTFHALRVKKVTMDLLVVLGTTSAYFYSLYTALFDPDSLSYGMKNIYFEASSVIITLILLGRYMESIARGRTSRAMQTLIGLQAKTARILSENLETDIPVKDVQAGDIIIVRPGEKIPVDGMITEGYSTIDESMLTGESVPVEKREGDFVTGASLNKLGTFKFRATKVGNHTVLANIIKLVEQAQSSKPPIQKIADRVCGYFIPFVLTVSVLTFLIWYFLIYHHLTFLIDRAIIHAVSVLVVSCPCALGLATPTAIMVGMGKGAQNGILIKNGEALELACRINTVVLDKTGTLTLGEPELTDIILLNPENLPYHEAELLRLASIAEKKSEHPLGAAIYEKGKEMLSSALSDPERFEAVPGKGVKALIEHREILIGTPKLMGDHNISSREAETVLDSFQKEGKTAVLVAVDGVLTAVLALADRVKENAYKMVSTLEKMGIEVYMLTGDNIETALSVAGKIGIQQVIAEVLPHEKAQEIEKLKARGRIVAMVGDGINDAPALATSTIGFAIGSGTDVALETGDIVLLHDDLMAIPGAIKLSRLTMRKIKQNLFWAFIYNAVGIPIAATGHLNPILAAAAMALSSISVLLNSLDLKRIKWENMQGKSLSS</sequence>
<dbReference type="GO" id="GO:0043682">
    <property type="term" value="F:P-type divalent copper transporter activity"/>
    <property type="evidence" value="ECO:0007669"/>
    <property type="project" value="TreeGrafter"/>
</dbReference>
<evidence type="ECO:0000256" key="13">
    <source>
        <dbReference type="ARBA" id="ARBA00023136"/>
    </source>
</evidence>
<dbReference type="SUPFAM" id="SSF55008">
    <property type="entry name" value="HMA, heavy metal-associated domain"/>
    <property type="match status" value="1"/>
</dbReference>
<evidence type="ECO:0000259" key="18">
    <source>
        <dbReference type="PROSITE" id="PS50846"/>
    </source>
</evidence>
<dbReference type="PANTHER" id="PTHR43520">
    <property type="entry name" value="ATP7, ISOFORM B"/>
    <property type="match status" value="1"/>
</dbReference>
<keyword evidence="8" id="KW-0187">Copper transport</keyword>
<feature type="transmembrane region" description="Helical" evidence="17">
    <location>
        <begin position="737"/>
        <end position="755"/>
    </location>
</feature>
<dbReference type="Gene3D" id="3.40.50.1000">
    <property type="entry name" value="HAD superfamily/HAD-like"/>
    <property type="match status" value="1"/>
</dbReference>
<dbReference type="PROSITE" id="PS00154">
    <property type="entry name" value="ATPASE_E1_E2"/>
    <property type="match status" value="1"/>
</dbReference>
<feature type="transmembrane region" description="Helical" evidence="17">
    <location>
        <begin position="176"/>
        <end position="199"/>
    </location>
</feature>
<dbReference type="InterPro" id="IPR006121">
    <property type="entry name" value="HMA_dom"/>
</dbReference>
<dbReference type="SFLD" id="SFLDG00002">
    <property type="entry name" value="C1.7:_P-type_atpase_like"/>
    <property type="match status" value="1"/>
</dbReference>
<feature type="transmembrane region" description="Helical" evidence="17">
    <location>
        <begin position="94"/>
        <end position="115"/>
    </location>
</feature>
<dbReference type="InterPro" id="IPR044492">
    <property type="entry name" value="P_typ_ATPase_HD_dom"/>
</dbReference>
<comment type="similarity">
    <text evidence="2 17">Belongs to the cation transport ATPase (P-type) (TC 3.A.3) family. Type IB subfamily.</text>
</comment>
<organism evidence="19 20">
    <name type="scientific">Syntrophobotulus glycolicus (strain DSM 8271 / FlGlyR)</name>
    <dbReference type="NCBI Taxonomy" id="645991"/>
    <lineage>
        <taxon>Bacteria</taxon>
        <taxon>Bacillati</taxon>
        <taxon>Bacillota</taxon>
        <taxon>Clostridia</taxon>
        <taxon>Eubacteriales</taxon>
        <taxon>Desulfitobacteriaceae</taxon>
        <taxon>Syntrophobotulus</taxon>
    </lineage>
</organism>
<dbReference type="Gene3D" id="3.40.1110.10">
    <property type="entry name" value="Calcium-transporting ATPase, cytoplasmic domain N"/>
    <property type="match status" value="2"/>
</dbReference>
<feature type="transmembrane region" description="Helical" evidence="17">
    <location>
        <begin position="145"/>
        <end position="164"/>
    </location>
</feature>
<dbReference type="Proteomes" id="UP000007488">
    <property type="component" value="Chromosome"/>
</dbReference>
<dbReference type="InterPro" id="IPR023298">
    <property type="entry name" value="ATPase_P-typ_TM_dom_sf"/>
</dbReference>
<dbReference type="InterPro" id="IPR023214">
    <property type="entry name" value="HAD_sf"/>
</dbReference>
<dbReference type="Gene3D" id="2.70.150.10">
    <property type="entry name" value="Calcium-transporting ATPase, cytoplasmic transduction domain A"/>
    <property type="match status" value="1"/>
</dbReference>
<dbReference type="NCBIfam" id="TIGR01511">
    <property type="entry name" value="ATPase-IB1_Cu"/>
    <property type="match status" value="1"/>
</dbReference>
<gene>
    <name evidence="19" type="ordered locus">Sgly_2782</name>
</gene>
<dbReference type="FunFam" id="3.30.70.100:FF:000001">
    <property type="entry name" value="ATPase copper transporting beta"/>
    <property type="match status" value="1"/>
</dbReference>
<dbReference type="NCBIfam" id="TIGR01525">
    <property type="entry name" value="ATPase-IB_hvy"/>
    <property type="match status" value="1"/>
</dbReference>
<dbReference type="InterPro" id="IPR001757">
    <property type="entry name" value="P_typ_ATPase"/>
</dbReference>
<dbReference type="InterPro" id="IPR023299">
    <property type="entry name" value="ATPase_P-typ_cyto_dom_N"/>
</dbReference>
<evidence type="ECO:0000256" key="2">
    <source>
        <dbReference type="ARBA" id="ARBA00006024"/>
    </source>
</evidence>
<keyword evidence="10" id="KW-1278">Translocase</keyword>
<evidence type="ECO:0000256" key="7">
    <source>
        <dbReference type="ARBA" id="ARBA00022741"/>
    </source>
</evidence>
<dbReference type="GO" id="GO:0005524">
    <property type="term" value="F:ATP binding"/>
    <property type="evidence" value="ECO:0007669"/>
    <property type="project" value="UniProtKB-UniRule"/>
</dbReference>
<dbReference type="GO" id="GO:0140581">
    <property type="term" value="F:P-type monovalent copper transporter activity"/>
    <property type="evidence" value="ECO:0007669"/>
    <property type="project" value="UniProtKB-EC"/>
</dbReference>
<evidence type="ECO:0000256" key="1">
    <source>
        <dbReference type="ARBA" id="ARBA00004651"/>
    </source>
</evidence>
<dbReference type="SFLD" id="SFLDF00027">
    <property type="entry name" value="p-type_atpase"/>
    <property type="match status" value="1"/>
</dbReference>
<evidence type="ECO:0000313" key="20">
    <source>
        <dbReference type="Proteomes" id="UP000007488"/>
    </source>
</evidence>
<keyword evidence="20" id="KW-1185">Reference proteome</keyword>
<dbReference type="FunFam" id="2.70.150.10:FF:000020">
    <property type="entry name" value="Copper-exporting P-type ATPase A"/>
    <property type="match status" value="1"/>
</dbReference>
<dbReference type="InterPro" id="IPR027256">
    <property type="entry name" value="P-typ_ATPase_IB"/>
</dbReference>
<feature type="transmembrane region" description="Helical" evidence="17">
    <location>
        <begin position="714"/>
        <end position="731"/>
    </location>
</feature>
<reference evidence="19 20" key="1">
    <citation type="journal article" date="2011" name="Stand. Genomic Sci.">
        <title>Complete genome sequence of Syntrophobotulus glycolicus type strain (FlGlyR).</title>
        <authorList>
            <person name="Han C."/>
            <person name="Mwirichia R."/>
            <person name="Chertkov O."/>
            <person name="Held B."/>
            <person name="Lapidus A."/>
            <person name="Nolan M."/>
            <person name="Lucas S."/>
            <person name="Hammon N."/>
            <person name="Deshpande S."/>
            <person name="Cheng J.F."/>
            <person name="Tapia R."/>
            <person name="Goodwin L."/>
            <person name="Pitluck S."/>
            <person name="Huntemann M."/>
            <person name="Liolios K."/>
            <person name="Ivanova N."/>
            <person name="Pagani I."/>
            <person name="Mavromatis K."/>
            <person name="Ovchinikova G."/>
            <person name="Pati A."/>
            <person name="Chen A."/>
            <person name="Palaniappan K."/>
            <person name="Land M."/>
            <person name="Hauser L."/>
            <person name="Brambilla E.M."/>
            <person name="Rohde M."/>
            <person name="Spring S."/>
            <person name="Sikorski J."/>
            <person name="Goker M."/>
            <person name="Woyke T."/>
            <person name="Bristow J."/>
            <person name="Eisen J.A."/>
            <person name="Markowitz V."/>
            <person name="Hugenholtz P."/>
            <person name="Kyrpides N.C."/>
            <person name="Klenk H.P."/>
            <person name="Detter J.C."/>
        </authorList>
    </citation>
    <scope>NUCLEOTIDE SEQUENCE [LARGE SCALE GENOMIC DNA]</scope>
    <source>
        <strain evidence="20">DSM 8271 / FlGlyR</strain>
    </source>
</reference>
<keyword evidence="12" id="KW-0186">Copper</keyword>
<evidence type="ECO:0000256" key="14">
    <source>
        <dbReference type="ARBA" id="ARBA00037427"/>
    </source>
</evidence>
<evidence type="ECO:0000256" key="8">
    <source>
        <dbReference type="ARBA" id="ARBA00022796"/>
    </source>
</evidence>
<keyword evidence="9 17" id="KW-0067">ATP-binding</keyword>
<dbReference type="Gene3D" id="3.30.70.100">
    <property type="match status" value="1"/>
</dbReference>
<evidence type="ECO:0000256" key="9">
    <source>
        <dbReference type="ARBA" id="ARBA00022840"/>
    </source>
</evidence>
<evidence type="ECO:0000256" key="16">
    <source>
        <dbReference type="ARBA" id="ARBA00069640"/>
    </source>
</evidence>
<keyword evidence="7 17" id="KW-0547">Nucleotide-binding</keyword>
<evidence type="ECO:0000313" key="19">
    <source>
        <dbReference type="EMBL" id="ADY57053.1"/>
    </source>
</evidence>
<comment type="subcellular location">
    <subcellularLocation>
        <location evidence="1">Cell membrane</location>
        <topology evidence="1">Multi-pass membrane protein</topology>
    </subcellularLocation>
</comment>
<dbReference type="eggNOG" id="COG2217">
    <property type="taxonomic scope" value="Bacteria"/>
</dbReference>
<dbReference type="PRINTS" id="PR00942">
    <property type="entry name" value="CUATPASEI"/>
</dbReference>
<dbReference type="PRINTS" id="PR00119">
    <property type="entry name" value="CATATPASE"/>
</dbReference>
<keyword evidence="5 17" id="KW-0812">Transmembrane</keyword>
<keyword evidence="11 17" id="KW-1133">Transmembrane helix</keyword>
<evidence type="ECO:0000256" key="5">
    <source>
        <dbReference type="ARBA" id="ARBA00022692"/>
    </source>
</evidence>
<dbReference type="EMBL" id="CP002547">
    <property type="protein sequence ID" value="ADY57053.1"/>
    <property type="molecule type" value="Genomic_DNA"/>
</dbReference>
<feature type="transmembrane region" description="Helical" evidence="17">
    <location>
        <begin position="363"/>
        <end position="385"/>
    </location>
</feature>
<keyword evidence="6 17" id="KW-0479">Metal-binding</keyword>
<dbReference type="InterPro" id="IPR036163">
    <property type="entry name" value="HMA_dom_sf"/>
</dbReference>
<dbReference type="SUPFAM" id="SSF56784">
    <property type="entry name" value="HAD-like"/>
    <property type="match status" value="1"/>
</dbReference>
<accession>F0SYE1</accession>
<dbReference type="CDD" id="cd00371">
    <property type="entry name" value="HMA"/>
    <property type="match status" value="1"/>
</dbReference>
<evidence type="ECO:0000256" key="11">
    <source>
        <dbReference type="ARBA" id="ARBA00022989"/>
    </source>
</evidence>
<feature type="domain" description="HMA" evidence="18">
    <location>
        <begin position="3"/>
        <end position="69"/>
    </location>
</feature>
<comment type="catalytic activity">
    <reaction evidence="15">
        <text>Cu(+)(in) + ATP + H2O = Cu(+)(out) + ADP + phosphate + H(+)</text>
        <dbReference type="Rhea" id="RHEA:25792"/>
        <dbReference type="ChEBI" id="CHEBI:15377"/>
        <dbReference type="ChEBI" id="CHEBI:15378"/>
        <dbReference type="ChEBI" id="CHEBI:30616"/>
        <dbReference type="ChEBI" id="CHEBI:43474"/>
        <dbReference type="ChEBI" id="CHEBI:49552"/>
        <dbReference type="ChEBI" id="CHEBI:456216"/>
        <dbReference type="EC" id="7.2.2.8"/>
    </reaction>
</comment>
<dbReference type="STRING" id="645991.Sgly_2782"/>
<dbReference type="HOGENOM" id="CLU_001771_0_3_9"/>
<dbReference type="PROSITE" id="PS50846">
    <property type="entry name" value="HMA_2"/>
    <property type="match status" value="1"/>
</dbReference>
<dbReference type="SFLD" id="SFLDS00003">
    <property type="entry name" value="Haloacid_Dehalogenase"/>
    <property type="match status" value="1"/>
</dbReference>
<dbReference type="GO" id="GO:0005507">
    <property type="term" value="F:copper ion binding"/>
    <property type="evidence" value="ECO:0007669"/>
    <property type="project" value="TreeGrafter"/>
</dbReference>
<dbReference type="InterPro" id="IPR036412">
    <property type="entry name" value="HAD-like_sf"/>
</dbReference>
<evidence type="ECO:0000256" key="10">
    <source>
        <dbReference type="ARBA" id="ARBA00022967"/>
    </source>
</evidence>
<protein>
    <recommendedName>
        <fullName evidence="16">Probable copper-transporting ATPase SynA</fullName>
        <ecNumber evidence="3">7.2.2.8</ecNumber>
    </recommendedName>
</protein>
<keyword evidence="8" id="KW-0406">Ion transport</keyword>
<dbReference type="SUPFAM" id="SSF81653">
    <property type="entry name" value="Calcium ATPase, transduction domain A"/>
    <property type="match status" value="1"/>
</dbReference>
<dbReference type="Pfam" id="PF00122">
    <property type="entry name" value="E1-E2_ATPase"/>
    <property type="match status" value="1"/>
</dbReference>
<dbReference type="Pfam" id="PF00702">
    <property type="entry name" value="Hydrolase"/>
    <property type="match status" value="1"/>
</dbReference>
<evidence type="ECO:0000256" key="4">
    <source>
        <dbReference type="ARBA" id="ARBA00022475"/>
    </source>
</evidence>
<dbReference type="GO" id="GO:0016887">
    <property type="term" value="F:ATP hydrolysis activity"/>
    <property type="evidence" value="ECO:0007669"/>
    <property type="project" value="InterPro"/>
</dbReference>
<dbReference type="OrthoDB" id="9760364at2"/>
<evidence type="ECO:0000256" key="12">
    <source>
        <dbReference type="ARBA" id="ARBA00023008"/>
    </source>
</evidence>
<dbReference type="InterPro" id="IPR059000">
    <property type="entry name" value="ATPase_P-type_domA"/>
</dbReference>
<comment type="function">
    <text evidence="14">Involved in copper transport.</text>
</comment>
<proteinExistence type="inferred from homology"/>
<dbReference type="GO" id="GO:0005886">
    <property type="term" value="C:plasma membrane"/>
    <property type="evidence" value="ECO:0007669"/>
    <property type="project" value="UniProtKB-SubCell"/>
</dbReference>
<dbReference type="PANTHER" id="PTHR43520:SF8">
    <property type="entry name" value="P-TYPE CU(+) TRANSPORTER"/>
    <property type="match status" value="1"/>
</dbReference>
<dbReference type="InterPro" id="IPR008250">
    <property type="entry name" value="ATPase_P-typ_transduc_dom_A_sf"/>
</dbReference>
<evidence type="ECO:0000256" key="15">
    <source>
        <dbReference type="ARBA" id="ARBA00049289"/>
    </source>
</evidence>
<keyword evidence="13 17" id="KW-0472">Membrane</keyword>
<dbReference type="CDD" id="cd02094">
    <property type="entry name" value="P-type_ATPase_Cu-like"/>
    <property type="match status" value="1"/>
</dbReference>
<dbReference type="AlphaFoldDB" id="F0SYE1"/>
<feature type="transmembrane region" description="Helical" evidence="17">
    <location>
        <begin position="397"/>
        <end position="417"/>
    </location>
</feature>
<keyword evidence="19" id="KW-0378">Hydrolase</keyword>
<dbReference type="SUPFAM" id="SSF81665">
    <property type="entry name" value="Calcium ATPase, transmembrane domain M"/>
    <property type="match status" value="1"/>
</dbReference>
<keyword evidence="8" id="KW-0813">Transport</keyword>
<evidence type="ECO:0000256" key="3">
    <source>
        <dbReference type="ARBA" id="ARBA00012517"/>
    </source>
</evidence>